<feature type="compositionally biased region" description="Basic and acidic residues" evidence="1">
    <location>
        <begin position="32"/>
        <end position="63"/>
    </location>
</feature>
<comment type="caution">
    <text evidence="2">The sequence shown here is derived from an EMBL/GenBank/DDBJ whole genome shotgun (WGS) entry which is preliminary data.</text>
</comment>
<sequence>MGDRHMRQQRAGQVNQIVDGENGDIEQIAHQLDQHIHGRQPGDHADNVQPKQARESHAQHFPK</sequence>
<dbReference type="EMBL" id="VSSQ01047407">
    <property type="protein sequence ID" value="MPN01390.1"/>
    <property type="molecule type" value="Genomic_DNA"/>
</dbReference>
<feature type="region of interest" description="Disordered" evidence="1">
    <location>
        <begin position="1"/>
        <end position="63"/>
    </location>
</feature>
<evidence type="ECO:0000256" key="1">
    <source>
        <dbReference type="SAM" id="MobiDB-lite"/>
    </source>
</evidence>
<protein>
    <submittedName>
        <fullName evidence="2">Uncharacterized protein</fullName>
    </submittedName>
</protein>
<gene>
    <name evidence="2" type="ORF">SDC9_148599</name>
</gene>
<reference evidence="2" key="1">
    <citation type="submission" date="2019-08" db="EMBL/GenBank/DDBJ databases">
        <authorList>
            <person name="Kucharzyk K."/>
            <person name="Murdoch R.W."/>
            <person name="Higgins S."/>
            <person name="Loffler F."/>
        </authorList>
    </citation>
    <scope>NUCLEOTIDE SEQUENCE</scope>
</reference>
<organism evidence="2">
    <name type="scientific">bioreactor metagenome</name>
    <dbReference type="NCBI Taxonomy" id="1076179"/>
    <lineage>
        <taxon>unclassified sequences</taxon>
        <taxon>metagenomes</taxon>
        <taxon>ecological metagenomes</taxon>
    </lineage>
</organism>
<dbReference type="AlphaFoldDB" id="A0A645EJ85"/>
<evidence type="ECO:0000313" key="2">
    <source>
        <dbReference type="EMBL" id="MPN01390.1"/>
    </source>
</evidence>
<proteinExistence type="predicted"/>
<name>A0A645EJ85_9ZZZZ</name>
<accession>A0A645EJ85</accession>